<proteinExistence type="predicted"/>
<reference evidence="2" key="1">
    <citation type="submission" date="2016-11" db="EMBL/GenBank/DDBJ databases">
        <authorList>
            <person name="Varghese N."/>
            <person name="Submissions S."/>
        </authorList>
    </citation>
    <scope>NUCLEOTIDE SEQUENCE [LARGE SCALE GENOMIC DNA]</scope>
    <source>
        <strain evidence="2">ACAM 48</strain>
    </source>
</reference>
<accession>A0A1M7KIV4</accession>
<evidence type="ECO:0000313" key="1">
    <source>
        <dbReference type="EMBL" id="SHM65317.1"/>
    </source>
</evidence>
<dbReference type="Proteomes" id="UP000190235">
    <property type="component" value="Chromosome I"/>
</dbReference>
<organism evidence="1 2">
    <name type="scientific">Salegentibacter salegens</name>
    <dbReference type="NCBI Taxonomy" id="143223"/>
    <lineage>
        <taxon>Bacteria</taxon>
        <taxon>Pseudomonadati</taxon>
        <taxon>Bacteroidota</taxon>
        <taxon>Flavobacteriia</taxon>
        <taxon>Flavobacteriales</taxon>
        <taxon>Flavobacteriaceae</taxon>
        <taxon>Salegentibacter</taxon>
    </lineage>
</organism>
<name>A0A1M7KIV4_9FLAO</name>
<evidence type="ECO:0000313" key="2">
    <source>
        <dbReference type="Proteomes" id="UP000190235"/>
    </source>
</evidence>
<gene>
    <name evidence="1" type="ORF">SAMN05878281_1451</name>
</gene>
<sequence>MSKLNERPIFIGRSSSAQYNIFQAFIIAEAALKPVNYYKKDMKKATSS</sequence>
<keyword evidence="2" id="KW-1185">Reference proteome</keyword>
<dbReference type="AlphaFoldDB" id="A0A1M7KIV4"/>
<protein>
    <submittedName>
        <fullName evidence="1">Uncharacterized protein</fullName>
    </submittedName>
</protein>
<dbReference type="EMBL" id="LT670848">
    <property type="protein sequence ID" value="SHM65317.1"/>
    <property type="molecule type" value="Genomic_DNA"/>
</dbReference>